<dbReference type="OrthoDB" id="227596at2"/>
<proteinExistence type="predicted"/>
<evidence type="ECO:0000256" key="9">
    <source>
        <dbReference type="SAM" id="Phobius"/>
    </source>
</evidence>
<dbReference type="Pfam" id="PF02518">
    <property type="entry name" value="HATPase_c"/>
    <property type="match status" value="1"/>
</dbReference>
<dbReference type="Gene3D" id="3.30.565.10">
    <property type="entry name" value="Histidine kinase-like ATPase, C-terminal domain"/>
    <property type="match status" value="1"/>
</dbReference>
<dbReference type="Pfam" id="PF07730">
    <property type="entry name" value="HisKA_3"/>
    <property type="match status" value="1"/>
</dbReference>
<keyword evidence="9" id="KW-1133">Transmembrane helix</keyword>
<dbReference type="CDD" id="cd16917">
    <property type="entry name" value="HATPase_UhpB-NarQ-NarX-like"/>
    <property type="match status" value="1"/>
</dbReference>
<evidence type="ECO:0000256" key="7">
    <source>
        <dbReference type="ARBA" id="ARBA00022840"/>
    </source>
</evidence>
<dbReference type="AlphaFoldDB" id="A0A4S4FXX4"/>
<dbReference type="RefSeq" id="WP_136422261.1">
    <property type="nucleotide sequence ID" value="NZ_SSSN01000003.1"/>
</dbReference>
<keyword evidence="9" id="KW-0472">Membrane</keyword>
<dbReference type="PANTHER" id="PTHR24421:SF10">
    <property type="entry name" value="NITRATE_NITRITE SENSOR PROTEIN NARQ"/>
    <property type="match status" value="1"/>
</dbReference>
<evidence type="ECO:0000256" key="5">
    <source>
        <dbReference type="ARBA" id="ARBA00022741"/>
    </source>
</evidence>
<evidence type="ECO:0000256" key="4">
    <source>
        <dbReference type="ARBA" id="ARBA00022679"/>
    </source>
</evidence>
<dbReference type="Gene3D" id="1.20.5.1930">
    <property type="match status" value="1"/>
</dbReference>
<dbReference type="InterPro" id="IPR003594">
    <property type="entry name" value="HATPase_dom"/>
</dbReference>
<feature type="transmembrane region" description="Helical" evidence="9">
    <location>
        <begin position="71"/>
        <end position="99"/>
    </location>
</feature>
<evidence type="ECO:0000313" key="12">
    <source>
        <dbReference type="EMBL" id="THG35151.1"/>
    </source>
</evidence>
<comment type="catalytic activity">
    <reaction evidence="1">
        <text>ATP + protein L-histidine = ADP + protein N-phospho-L-histidine.</text>
        <dbReference type="EC" id="2.7.13.3"/>
    </reaction>
</comment>
<feature type="domain" description="Signal transduction histidine kinase subgroup 3 dimerisation and phosphoacceptor" evidence="11">
    <location>
        <begin position="181"/>
        <end position="245"/>
    </location>
</feature>
<dbReference type="Proteomes" id="UP000307380">
    <property type="component" value="Unassembled WGS sequence"/>
</dbReference>
<evidence type="ECO:0000256" key="6">
    <source>
        <dbReference type="ARBA" id="ARBA00022777"/>
    </source>
</evidence>
<dbReference type="EC" id="2.7.13.3" evidence="2"/>
<dbReference type="SUPFAM" id="SSF55874">
    <property type="entry name" value="ATPase domain of HSP90 chaperone/DNA topoisomerase II/histidine kinase"/>
    <property type="match status" value="1"/>
</dbReference>
<keyword evidence="5" id="KW-0547">Nucleotide-binding</keyword>
<feature type="transmembrane region" description="Helical" evidence="9">
    <location>
        <begin position="21"/>
        <end position="40"/>
    </location>
</feature>
<name>A0A4S4FXX4_9MICO</name>
<feature type="transmembrane region" description="Helical" evidence="9">
    <location>
        <begin position="111"/>
        <end position="132"/>
    </location>
</feature>
<dbReference type="InterPro" id="IPR036890">
    <property type="entry name" value="HATPase_C_sf"/>
</dbReference>
<sequence length="385" mass="40770">MPSNASRERWLEGRPFRGARWVAVVLSQLVQVPLIGWVIVSLPVGWPLVAAILAFVSSYLLLLVGRWPGPVLVAVAALTAPAILGFTVGPPVAAVPLAFAVVAATVRGARIWAWGTVAVASIVAIAVSILSVRGPSVRVVILLLVLCLLIGVGEAIRNRRARIASYRADLERRRRTEAERERLRIARELHDVLAHSLSSINVQAAVGLHLIEDDPHQAAEALANIKETSKSALDEVRGVLGFLRSGMDADETAPLRPDPQLSRLPALVDSLRSPGLAITLDDELPGSTPPIVQRTAYRIVQEALTNVARHSSAHTARVELAAIDGHAVVTIADDGSGASGVAVREGRGIVGMRERVALLGGQITVGPAPDGGFRVAAELPLEGDR</sequence>
<dbReference type="GO" id="GO:0000155">
    <property type="term" value="F:phosphorelay sensor kinase activity"/>
    <property type="evidence" value="ECO:0007669"/>
    <property type="project" value="InterPro"/>
</dbReference>
<dbReference type="GO" id="GO:0046983">
    <property type="term" value="F:protein dimerization activity"/>
    <property type="evidence" value="ECO:0007669"/>
    <property type="project" value="InterPro"/>
</dbReference>
<protein>
    <recommendedName>
        <fullName evidence="2">histidine kinase</fullName>
        <ecNumber evidence="2">2.7.13.3</ecNumber>
    </recommendedName>
</protein>
<dbReference type="InterPro" id="IPR011712">
    <property type="entry name" value="Sig_transdc_His_kin_sub3_dim/P"/>
</dbReference>
<keyword evidence="9" id="KW-0812">Transmembrane</keyword>
<keyword evidence="7" id="KW-0067">ATP-binding</keyword>
<feature type="transmembrane region" description="Helical" evidence="9">
    <location>
        <begin position="46"/>
        <end position="64"/>
    </location>
</feature>
<evidence type="ECO:0000259" key="10">
    <source>
        <dbReference type="Pfam" id="PF02518"/>
    </source>
</evidence>
<dbReference type="PANTHER" id="PTHR24421">
    <property type="entry name" value="NITRATE/NITRITE SENSOR PROTEIN NARX-RELATED"/>
    <property type="match status" value="1"/>
</dbReference>
<evidence type="ECO:0000313" key="13">
    <source>
        <dbReference type="Proteomes" id="UP000307380"/>
    </source>
</evidence>
<dbReference type="InterPro" id="IPR050482">
    <property type="entry name" value="Sensor_HK_TwoCompSys"/>
</dbReference>
<gene>
    <name evidence="12" type="ORF">E6C70_03545</name>
</gene>
<dbReference type="EMBL" id="SSSN01000003">
    <property type="protein sequence ID" value="THG35151.1"/>
    <property type="molecule type" value="Genomic_DNA"/>
</dbReference>
<evidence type="ECO:0000256" key="3">
    <source>
        <dbReference type="ARBA" id="ARBA00022553"/>
    </source>
</evidence>
<feature type="transmembrane region" description="Helical" evidence="9">
    <location>
        <begin position="139"/>
        <end position="156"/>
    </location>
</feature>
<dbReference type="GO" id="GO:0016020">
    <property type="term" value="C:membrane"/>
    <property type="evidence" value="ECO:0007669"/>
    <property type="project" value="InterPro"/>
</dbReference>
<keyword evidence="4" id="KW-0808">Transferase</keyword>
<dbReference type="GO" id="GO:0005524">
    <property type="term" value="F:ATP binding"/>
    <property type="evidence" value="ECO:0007669"/>
    <property type="project" value="UniProtKB-KW"/>
</dbReference>
<feature type="domain" description="Histidine kinase/HSP90-like ATPase" evidence="10">
    <location>
        <begin position="293"/>
        <end position="382"/>
    </location>
</feature>
<reference evidence="12 13" key="1">
    <citation type="submission" date="2019-04" db="EMBL/GenBank/DDBJ databases">
        <authorList>
            <person name="Jiang L."/>
        </authorList>
    </citation>
    <scope>NUCLEOTIDE SEQUENCE [LARGE SCALE GENOMIC DNA]</scope>
    <source>
        <strain evidence="12 13">YIM 131861</strain>
    </source>
</reference>
<accession>A0A4S4FXX4</accession>
<organism evidence="12 13">
    <name type="scientific">Orlajensenia flava</name>
    <dbReference type="NCBI Taxonomy" id="2565934"/>
    <lineage>
        <taxon>Bacteria</taxon>
        <taxon>Bacillati</taxon>
        <taxon>Actinomycetota</taxon>
        <taxon>Actinomycetes</taxon>
        <taxon>Micrococcales</taxon>
        <taxon>Microbacteriaceae</taxon>
        <taxon>Orlajensenia</taxon>
    </lineage>
</organism>
<evidence type="ECO:0000256" key="8">
    <source>
        <dbReference type="ARBA" id="ARBA00023012"/>
    </source>
</evidence>
<keyword evidence="3" id="KW-0597">Phosphoprotein</keyword>
<keyword evidence="13" id="KW-1185">Reference proteome</keyword>
<evidence type="ECO:0000256" key="1">
    <source>
        <dbReference type="ARBA" id="ARBA00000085"/>
    </source>
</evidence>
<keyword evidence="8" id="KW-0902">Two-component regulatory system</keyword>
<keyword evidence="6 12" id="KW-0418">Kinase</keyword>
<evidence type="ECO:0000256" key="2">
    <source>
        <dbReference type="ARBA" id="ARBA00012438"/>
    </source>
</evidence>
<evidence type="ECO:0000259" key="11">
    <source>
        <dbReference type="Pfam" id="PF07730"/>
    </source>
</evidence>
<comment type="caution">
    <text evidence="12">The sequence shown here is derived from an EMBL/GenBank/DDBJ whole genome shotgun (WGS) entry which is preliminary data.</text>
</comment>